<keyword evidence="2" id="KW-0812">Transmembrane</keyword>
<evidence type="ECO:0000256" key="2">
    <source>
        <dbReference type="SAM" id="Phobius"/>
    </source>
</evidence>
<dbReference type="Proteomes" id="UP000576209">
    <property type="component" value="Unassembled WGS sequence"/>
</dbReference>
<dbReference type="SUPFAM" id="SSF48452">
    <property type="entry name" value="TPR-like"/>
    <property type="match status" value="1"/>
</dbReference>
<sequence length="253" mass="28334">MRNRPIVFFLLLATSLCGAQDTYTLASAQQELEAADYLHAVEILDSIERTGVVSADFYHALGNARFESGQIGPAILAYERGLRLRPGNKDLLNNLRYVREEAGLTLPDIPDFFLLRWWKVAGAAMGTTTAYALSLVFWWLAVAGTVWWYLRRRQMEEKRRFALLPLSVIGMVLAATFFLLGRSRYAYLHATEEAVLTAPAATLRVSPTAAGSVEAELEAGHKVRIVDEVNRFVKVQLVDGRQGYLLRESLDII</sequence>
<evidence type="ECO:0000259" key="4">
    <source>
        <dbReference type="Pfam" id="PF08239"/>
    </source>
</evidence>
<feature type="transmembrane region" description="Helical" evidence="2">
    <location>
        <begin position="130"/>
        <end position="150"/>
    </location>
</feature>
<keyword evidence="2" id="KW-0472">Membrane</keyword>
<protein>
    <submittedName>
        <fullName evidence="5">Tetratricopeptide (TPR) repeat protein</fullName>
    </submittedName>
</protein>
<dbReference type="AlphaFoldDB" id="A0A840E423"/>
<feature type="repeat" description="TPR" evidence="1">
    <location>
        <begin position="55"/>
        <end position="88"/>
    </location>
</feature>
<feature type="transmembrane region" description="Helical" evidence="2">
    <location>
        <begin position="162"/>
        <end position="181"/>
    </location>
</feature>
<keyword evidence="3" id="KW-0732">Signal</keyword>
<dbReference type="RefSeq" id="WP_183494667.1">
    <property type="nucleotide sequence ID" value="NZ_JACIFF010000002.1"/>
</dbReference>
<dbReference type="Pfam" id="PF08239">
    <property type="entry name" value="SH3_3"/>
    <property type="match status" value="1"/>
</dbReference>
<feature type="signal peptide" evidence="3">
    <location>
        <begin position="1"/>
        <end position="19"/>
    </location>
</feature>
<dbReference type="EMBL" id="JACIFF010000002">
    <property type="protein sequence ID" value="MBB4078415.1"/>
    <property type="molecule type" value="Genomic_DNA"/>
</dbReference>
<proteinExistence type="predicted"/>
<comment type="caution">
    <text evidence="5">The sequence shown here is derived from an EMBL/GenBank/DDBJ whole genome shotgun (WGS) entry which is preliminary data.</text>
</comment>
<dbReference type="InterPro" id="IPR011990">
    <property type="entry name" value="TPR-like_helical_dom_sf"/>
</dbReference>
<reference evidence="5 6" key="1">
    <citation type="submission" date="2020-08" db="EMBL/GenBank/DDBJ databases">
        <title>Genomic Encyclopedia of Type Strains, Phase IV (KMG-IV): sequencing the most valuable type-strain genomes for metagenomic binning, comparative biology and taxonomic classification.</title>
        <authorList>
            <person name="Goeker M."/>
        </authorList>
    </citation>
    <scope>NUCLEOTIDE SEQUENCE [LARGE SCALE GENOMIC DNA]</scope>
    <source>
        <strain evidence="5 6">DSM 105137</strain>
    </source>
</reference>
<feature type="domain" description="SH3b" evidence="4">
    <location>
        <begin position="201"/>
        <end position="250"/>
    </location>
</feature>
<dbReference type="Gene3D" id="1.25.40.10">
    <property type="entry name" value="Tetratricopeptide repeat domain"/>
    <property type="match status" value="1"/>
</dbReference>
<evidence type="ECO:0000256" key="3">
    <source>
        <dbReference type="SAM" id="SignalP"/>
    </source>
</evidence>
<organism evidence="5 6">
    <name type="scientific">Neolewinella aquimaris</name>
    <dbReference type="NCBI Taxonomy" id="1835722"/>
    <lineage>
        <taxon>Bacteria</taxon>
        <taxon>Pseudomonadati</taxon>
        <taxon>Bacteroidota</taxon>
        <taxon>Saprospiria</taxon>
        <taxon>Saprospirales</taxon>
        <taxon>Lewinellaceae</taxon>
        <taxon>Neolewinella</taxon>
    </lineage>
</organism>
<keyword evidence="1" id="KW-0802">TPR repeat</keyword>
<dbReference type="PROSITE" id="PS50005">
    <property type="entry name" value="TPR"/>
    <property type="match status" value="1"/>
</dbReference>
<keyword evidence="2" id="KW-1133">Transmembrane helix</keyword>
<dbReference type="InterPro" id="IPR003646">
    <property type="entry name" value="SH3-like_bac-type"/>
</dbReference>
<accession>A0A840E423</accession>
<dbReference type="InterPro" id="IPR019734">
    <property type="entry name" value="TPR_rpt"/>
</dbReference>
<evidence type="ECO:0000313" key="6">
    <source>
        <dbReference type="Proteomes" id="UP000576209"/>
    </source>
</evidence>
<dbReference type="Gene3D" id="2.30.30.40">
    <property type="entry name" value="SH3 Domains"/>
    <property type="match status" value="1"/>
</dbReference>
<evidence type="ECO:0000256" key="1">
    <source>
        <dbReference type="PROSITE-ProRule" id="PRU00339"/>
    </source>
</evidence>
<name>A0A840E423_9BACT</name>
<gene>
    <name evidence="5" type="ORF">GGR28_001028</name>
</gene>
<keyword evidence="6" id="KW-1185">Reference proteome</keyword>
<evidence type="ECO:0000313" key="5">
    <source>
        <dbReference type="EMBL" id="MBB4078415.1"/>
    </source>
</evidence>
<feature type="chain" id="PRO_5032920916" evidence="3">
    <location>
        <begin position="20"/>
        <end position="253"/>
    </location>
</feature>